<evidence type="ECO:0000256" key="11">
    <source>
        <dbReference type="ARBA" id="ARBA00023002"/>
    </source>
</evidence>
<keyword evidence="24" id="KW-0812">Transmembrane</keyword>
<evidence type="ECO:0000256" key="14">
    <source>
        <dbReference type="ARBA" id="ARBA00023157"/>
    </source>
</evidence>
<keyword evidence="11" id="KW-0560">Oxidoreductase</keyword>
<dbReference type="Proteomes" id="UP000242188">
    <property type="component" value="Unassembled WGS sequence"/>
</dbReference>
<dbReference type="InterPro" id="IPR014784">
    <property type="entry name" value="Cu2_ascorb_mOase-like_C"/>
</dbReference>
<keyword evidence="13 28" id="KW-0503">Monooxygenase</keyword>
<evidence type="ECO:0000259" key="27">
    <source>
        <dbReference type="Pfam" id="PF03712"/>
    </source>
</evidence>
<comment type="similarity">
    <text evidence="5">Belongs to the copper type II ascorbate-dependent monooxygenase family.</text>
</comment>
<keyword evidence="8 25" id="KW-0732">Signal</keyword>
<evidence type="ECO:0000256" key="16">
    <source>
        <dbReference type="ARBA" id="ARBA00023239"/>
    </source>
</evidence>
<feature type="binding site" evidence="20">
    <location>
        <position position="666"/>
    </location>
    <ligand>
        <name>Ca(2+)</name>
        <dbReference type="ChEBI" id="CHEBI:29108"/>
        <note>structural</note>
    </ligand>
</feature>
<keyword evidence="17" id="KW-0511">Multifunctional enzyme</keyword>
<evidence type="ECO:0000256" key="9">
    <source>
        <dbReference type="ARBA" id="ARBA00022737"/>
    </source>
</evidence>
<comment type="catalytic activity">
    <reaction evidence="1">
        <text>a [peptide]-C-terminal (2S)-2-hydroxyglycine = a [peptide]-C-terminal amide + glyoxylate</text>
        <dbReference type="Rhea" id="RHEA:20924"/>
        <dbReference type="Rhea" id="RHEA-COMP:13485"/>
        <dbReference type="Rhea" id="RHEA-COMP:15321"/>
        <dbReference type="ChEBI" id="CHEBI:36655"/>
        <dbReference type="ChEBI" id="CHEBI:137001"/>
        <dbReference type="ChEBI" id="CHEBI:142768"/>
        <dbReference type="EC" id="4.3.2.5"/>
    </reaction>
</comment>
<feature type="disulfide bond" evidence="21">
    <location>
        <begin position="509"/>
        <end position="529"/>
    </location>
</feature>
<dbReference type="CDD" id="cd14958">
    <property type="entry name" value="NHL_PAL_like"/>
    <property type="match status" value="1"/>
</dbReference>
<keyword evidence="16" id="KW-0456">Lyase</keyword>
<evidence type="ECO:0000256" key="19">
    <source>
        <dbReference type="PIRSR" id="PIRSR600720-1"/>
    </source>
</evidence>
<feature type="region of interest" description="Disordered" evidence="23">
    <location>
        <begin position="804"/>
        <end position="831"/>
    </location>
</feature>
<evidence type="ECO:0000256" key="23">
    <source>
        <dbReference type="SAM" id="MobiDB-lite"/>
    </source>
</evidence>
<dbReference type="PANTHER" id="PTHR10680">
    <property type="entry name" value="PEPTIDYL-GLYCINE ALPHA-AMIDATING MONOOXYGENASE"/>
    <property type="match status" value="1"/>
</dbReference>
<evidence type="ECO:0000256" key="15">
    <source>
        <dbReference type="ARBA" id="ARBA00023180"/>
    </source>
</evidence>
<keyword evidence="6" id="KW-0964">Secreted</keyword>
<feature type="region of interest" description="Disordered" evidence="23">
    <location>
        <begin position="337"/>
        <end position="362"/>
    </location>
</feature>
<organism evidence="28 29">
    <name type="scientific">Mizuhopecten yessoensis</name>
    <name type="common">Japanese scallop</name>
    <name type="synonym">Patinopecten yessoensis</name>
    <dbReference type="NCBI Taxonomy" id="6573"/>
    <lineage>
        <taxon>Eukaryota</taxon>
        <taxon>Metazoa</taxon>
        <taxon>Spiralia</taxon>
        <taxon>Lophotrochozoa</taxon>
        <taxon>Mollusca</taxon>
        <taxon>Bivalvia</taxon>
        <taxon>Autobranchia</taxon>
        <taxon>Pteriomorphia</taxon>
        <taxon>Pectinida</taxon>
        <taxon>Pectinoidea</taxon>
        <taxon>Pectinidae</taxon>
        <taxon>Mizuhopecten</taxon>
    </lineage>
</organism>
<dbReference type="GO" id="GO:0005507">
    <property type="term" value="F:copper ion binding"/>
    <property type="evidence" value="ECO:0007669"/>
    <property type="project" value="InterPro"/>
</dbReference>
<dbReference type="GO" id="GO:0005576">
    <property type="term" value="C:extracellular region"/>
    <property type="evidence" value="ECO:0007669"/>
    <property type="project" value="UniProtKB-SubCell"/>
</dbReference>
<comment type="similarity">
    <text evidence="3">In the C-terminal section; belongs to the peptidyl-alpha-hydroxyglycine alpha-amidating lyase family.</text>
</comment>
<feature type="repeat" description="NHL" evidence="22">
    <location>
        <begin position="446"/>
        <end position="487"/>
    </location>
</feature>
<feature type="binding site" evidence="20">
    <location>
        <position position="74"/>
    </location>
    <ligand>
        <name>Cu(2+)</name>
        <dbReference type="ChEBI" id="CHEBI:29036"/>
        <label>1</label>
        <note>catalytic</note>
    </ligand>
</feature>
<keyword evidence="9" id="KW-0677">Repeat</keyword>
<dbReference type="GO" id="GO:0004504">
    <property type="term" value="F:peptidylglycine monooxygenase activity"/>
    <property type="evidence" value="ECO:0007669"/>
    <property type="project" value="UniProtKB-EC"/>
</dbReference>
<keyword evidence="15" id="KW-0325">Glycoprotein</keyword>
<evidence type="ECO:0000313" key="29">
    <source>
        <dbReference type="Proteomes" id="UP000242188"/>
    </source>
</evidence>
<dbReference type="Pfam" id="PF03712">
    <property type="entry name" value="Cu2_monoox_C"/>
    <property type="match status" value="1"/>
</dbReference>
<dbReference type="InterPro" id="IPR001258">
    <property type="entry name" value="NHL_repeat"/>
</dbReference>
<evidence type="ECO:0000256" key="2">
    <source>
        <dbReference type="ARBA" id="ARBA00004613"/>
    </source>
</evidence>
<feature type="binding site" evidence="20">
    <location>
        <position position="210"/>
    </location>
    <ligand>
        <name>Cu(2+)</name>
        <dbReference type="ChEBI" id="CHEBI:29036"/>
        <label>1</label>
        <note>catalytic</note>
    </ligand>
</feature>
<evidence type="ECO:0000256" key="18">
    <source>
        <dbReference type="ARBA" id="ARBA00048431"/>
    </source>
</evidence>
<keyword evidence="29" id="KW-1185">Reference proteome</keyword>
<feature type="binding site" evidence="20">
    <location>
        <position position="75"/>
    </location>
    <ligand>
        <name>Cu(2+)</name>
        <dbReference type="ChEBI" id="CHEBI:29036"/>
        <label>1</label>
        <note>catalytic</note>
    </ligand>
</feature>
<keyword evidence="12 20" id="KW-0186">Copper</keyword>
<dbReference type="InterPro" id="IPR024548">
    <property type="entry name" value="Cu2_monoox_C"/>
</dbReference>
<feature type="repeat" description="NHL" evidence="22">
    <location>
        <begin position="562"/>
        <end position="595"/>
    </location>
</feature>
<proteinExistence type="inferred from homology"/>
<comment type="subcellular location">
    <subcellularLocation>
        <location evidence="2">Secreted</location>
    </subcellularLocation>
</comment>
<feature type="compositionally biased region" description="Acidic residues" evidence="23">
    <location>
        <begin position="809"/>
        <end position="824"/>
    </location>
</feature>
<dbReference type="SUPFAM" id="SSF101898">
    <property type="entry name" value="NHL repeat"/>
    <property type="match status" value="1"/>
</dbReference>
<evidence type="ECO:0000256" key="24">
    <source>
        <dbReference type="SAM" id="Phobius"/>
    </source>
</evidence>
<dbReference type="Pfam" id="PF01436">
    <property type="entry name" value="NHL"/>
    <property type="match status" value="2"/>
</dbReference>
<feature type="disulfide bond" evidence="21">
    <location>
        <begin position="49"/>
        <end position="95"/>
    </location>
</feature>
<keyword evidence="7 20" id="KW-0479">Metal-binding</keyword>
<evidence type="ECO:0000256" key="12">
    <source>
        <dbReference type="ARBA" id="ARBA00023008"/>
    </source>
</evidence>
<dbReference type="FunFam" id="2.120.10.30:FF:000083">
    <property type="entry name" value="Peptidyl-glycine alpha-amidating monooxygenase B"/>
    <property type="match status" value="1"/>
</dbReference>
<feature type="binding site" evidence="20">
    <location>
        <position position="568"/>
    </location>
    <ligand>
        <name>Zn(2+)</name>
        <dbReference type="ChEBI" id="CHEBI:29105"/>
        <note>catalytic</note>
    </ligand>
</feature>
<feature type="compositionally biased region" description="Low complexity" evidence="23">
    <location>
        <begin position="707"/>
        <end position="723"/>
    </location>
</feature>
<feature type="binding site" evidence="20">
    <location>
        <position position="212"/>
    </location>
    <ligand>
        <name>Cu(2+)</name>
        <dbReference type="ChEBI" id="CHEBI:29036"/>
        <label>1</label>
        <note>catalytic</note>
    </ligand>
</feature>
<name>A0A210PFJ8_MIZYE</name>
<feature type="domain" description="Copper type II ascorbate-dependent monooxygenase C-terminal" evidence="27">
    <location>
        <begin position="167"/>
        <end position="298"/>
    </location>
</feature>
<keyword evidence="14 21" id="KW-1015">Disulfide bond</keyword>
<evidence type="ECO:0000256" key="22">
    <source>
        <dbReference type="PROSITE-ProRule" id="PRU00504"/>
    </source>
</evidence>
<evidence type="ECO:0000256" key="3">
    <source>
        <dbReference type="ARBA" id="ARBA00006026"/>
    </source>
</evidence>
<dbReference type="EMBL" id="NEDP02076735">
    <property type="protein sequence ID" value="OWF35265.1"/>
    <property type="molecule type" value="Genomic_DNA"/>
</dbReference>
<evidence type="ECO:0000313" key="28">
    <source>
        <dbReference type="EMBL" id="OWF35265.1"/>
    </source>
</evidence>
<dbReference type="Pfam" id="PF01082">
    <property type="entry name" value="Cu2_monooxygen"/>
    <property type="match status" value="1"/>
</dbReference>
<evidence type="ECO:0000256" key="8">
    <source>
        <dbReference type="ARBA" id="ARBA00022729"/>
    </source>
</evidence>
<evidence type="ECO:0000256" key="1">
    <source>
        <dbReference type="ARBA" id="ARBA00000686"/>
    </source>
</evidence>
<dbReference type="PROSITE" id="PS51125">
    <property type="entry name" value="NHL"/>
    <property type="match status" value="3"/>
</dbReference>
<protein>
    <submittedName>
        <fullName evidence="28">Peptidyl-glycine alpha-amidating monooxygenase B</fullName>
    </submittedName>
</protein>
<evidence type="ECO:0000256" key="10">
    <source>
        <dbReference type="ARBA" id="ARBA00022833"/>
    </source>
</evidence>
<dbReference type="InterPro" id="IPR036939">
    <property type="entry name" value="Cu2_ascorb_mOase_N_sf"/>
</dbReference>
<comment type="cofactor">
    <cofactor evidence="20">
        <name>Zn(2+)</name>
        <dbReference type="ChEBI" id="CHEBI:29105"/>
    </cofactor>
    <text evidence="20">Binds one Zn(2+) ion per subunit.</text>
</comment>
<feature type="binding site" evidence="19">
    <location>
        <position position="584"/>
    </location>
    <ligand>
        <name>a protein</name>
        <dbReference type="ChEBI" id="CHEBI:16541"/>
    </ligand>
    <ligandPart>
        <name>C-terminal Xaa-(2S)-2-hydroxyglycine residue</name>
        <dbReference type="ChEBI" id="CHEBI:142768"/>
    </ligandPart>
</feature>
<dbReference type="OrthoDB" id="10018185at2759"/>
<keyword evidence="10 20" id="KW-0862">Zinc</keyword>
<gene>
    <name evidence="28" type="ORF">KP79_PYT15005</name>
</gene>
<feature type="signal peptide" evidence="25">
    <location>
        <begin position="1"/>
        <end position="20"/>
    </location>
</feature>
<comment type="similarity">
    <text evidence="4">In the N-terminal section; belongs to the copper type II ascorbate-dependent monooxygenase family.</text>
</comment>
<dbReference type="Gene3D" id="2.60.120.310">
    <property type="entry name" value="Copper type II, ascorbate-dependent monooxygenase, N-terminal domain"/>
    <property type="match status" value="1"/>
</dbReference>
<sequence>MSALPSVMLVVLSLVTFATAQSIAPSKVDSMMDLRMKNVSVNKDDQYICTSYRMPVNESYIVQFEPLANANTAHHILLFGCSEPFNTQEEGAWSCRMICRGEEQILFAWARNAPELVLPPDVGFKVGGASKVKHIVVQIHYAKALPSFRPTDQSGIRLHLTQQRQRYEAGIFLLLAYSLTIPPNTKKVSADISCGFTASGNIYPFGFRAHAHSLGRVITGYHVNKAGQYKMIGKGNPQWPQSFYPVSNKVVIKPGDKLVGRCTYNSTGRMKTTVIGPTAGDEMCNFYIMYYKEVSTQIPFPQCVGNNVPSLITNLPPGSDVQLPYNATLEAAAHGHRSHMQGHEDSDVAPNTIDKPTDGSKPGLQHYVNFQSDFMSDKAMSSSSVSGLDYPIGQVGGVATDNKGGVYVFHRGNRVWDGSSFNFQNVFQQQTSPIEQETIITYDKDSHILRKFGKNIFYMPHGITVDQNYNIWVTDVGLHQVMMFPAGSDQPNLTLGVKFQPGSDNSHFCKPTDVAVLSTGEFFVADGYCNSRIMKFSKDGTFIKSFGNGLMTIQADGFPPEGSFDIPHSLTVAEDKGLLCVADRENGRIQCFDFNGNFQKQIHPAEFGPRLFAIEYCPLHDGLLFAVNGPPLDNSQTTVRGFIIDINTGTLSETWNTQDGLKNPHDVAVDPHNLRVYVGELNPNKVWRFDMMGESGSIVTNGNGPKSTTASGITGTTSPSGVSDATTDSSEPIVAKGTLNEDDTVLPAVIIGVLLVIPVVIIVIVVIVVRVYKNGKYDCCGRHRSYPSKKFNLGDLLSPHRGFNRLNTDESDNEIDLSDSDQEEYSITQKA</sequence>
<evidence type="ECO:0000259" key="26">
    <source>
        <dbReference type="Pfam" id="PF01082"/>
    </source>
</evidence>
<keyword evidence="24" id="KW-1133">Transmembrane helix</keyword>
<feature type="binding site" evidence="20">
    <location>
        <position position="398"/>
    </location>
    <ligand>
        <name>Ca(2+)</name>
        <dbReference type="ChEBI" id="CHEBI:29108"/>
        <note>structural</note>
    </ligand>
</feature>
<feature type="chain" id="PRO_5012894239" evidence="25">
    <location>
        <begin position="21"/>
        <end position="831"/>
    </location>
</feature>
<feature type="disulfide bond" evidence="21">
    <location>
        <begin position="194"/>
        <end position="303"/>
    </location>
</feature>
<dbReference type="AlphaFoldDB" id="A0A210PFJ8"/>
<feature type="repeat" description="NHL" evidence="22">
    <location>
        <begin position="495"/>
        <end position="539"/>
    </location>
</feature>
<evidence type="ECO:0000256" key="4">
    <source>
        <dbReference type="ARBA" id="ARBA00010263"/>
    </source>
</evidence>
<feature type="disulfide bond" evidence="21">
    <location>
        <begin position="81"/>
        <end position="99"/>
    </location>
</feature>
<dbReference type="GO" id="GO:0016020">
    <property type="term" value="C:membrane"/>
    <property type="evidence" value="ECO:0007669"/>
    <property type="project" value="InterPro"/>
</dbReference>
<dbReference type="SUPFAM" id="SSF49742">
    <property type="entry name" value="PHM/PNGase F"/>
    <property type="match status" value="2"/>
</dbReference>
<evidence type="ECO:0000256" key="25">
    <source>
        <dbReference type="SAM" id="SignalP"/>
    </source>
</evidence>
<keyword evidence="20" id="KW-0106">Calcium</keyword>
<feature type="binding site" evidence="20">
    <location>
        <position position="283"/>
    </location>
    <ligand>
        <name>Cu(2+)</name>
        <dbReference type="ChEBI" id="CHEBI:29036"/>
        <label>1</label>
        <note>catalytic</note>
    </ligand>
</feature>
<keyword evidence="24" id="KW-0472">Membrane</keyword>
<feature type="disulfide bond" evidence="21">
    <location>
        <begin position="262"/>
        <end position="284"/>
    </location>
</feature>
<evidence type="ECO:0000256" key="20">
    <source>
        <dbReference type="PIRSR" id="PIRSR600720-2"/>
    </source>
</evidence>
<comment type="cofactor">
    <cofactor evidence="20">
        <name>Cu(2+)</name>
        <dbReference type="ChEBI" id="CHEBI:29036"/>
    </cofactor>
    <text evidence="20">Binds 2 Cu(2+) ions per subunit.</text>
</comment>
<comment type="caution">
    <text evidence="28">The sequence shown here is derived from an EMBL/GenBank/DDBJ whole genome shotgun (WGS) entry which is preliminary data.</text>
</comment>
<dbReference type="InterPro" id="IPR008977">
    <property type="entry name" value="PHM/PNGase_F_dom_sf"/>
</dbReference>
<feature type="region of interest" description="Disordered" evidence="23">
    <location>
        <begin position="698"/>
        <end position="729"/>
    </location>
</feature>
<evidence type="ECO:0000256" key="21">
    <source>
        <dbReference type="PIRSR" id="PIRSR600720-3"/>
    </source>
</evidence>
<feature type="binding site" evidence="19">
    <location>
        <position position="528"/>
    </location>
    <ligand>
        <name>a protein</name>
        <dbReference type="ChEBI" id="CHEBI:16541"/>
    </ligand>
    <ligandPart>
        <name>C-terminal Xaa-(2S)-2-hydroxyglycine residue</name>
        <dbReference type="ChEBI" id="CHEBI:142768"/>
    </ligandPart>
</feature>
<evidence type="ECO:0000256" key="13">
    <source>
        <dbReference type="ARBA" id="ARBA00023033"/>
    </source>
</evidence>
<feature type="domain" description="Copper type II ascorbate-dependent monooxygenase N-terminal" evidence="26">
    <location>
        <begin position="32"/>
        <end position="143"/>
    </location>
</feature>
<dbReference type="PANTHER" id="PTHR10680:SF14">
    <property type="entry name" value="PEPTIDYL-GLYCINE ALPHA-AMIDATING MONOOXYGENASE"/>
    <property type="match status" value="1"/>
</dbReference>
<feature type="transmembrane region" description="Helical" evidence="24">
    <location>
        <begin position="745"/>
        <end position="769"/>
    </location>
</feature>
<dbReference type="Gene3D" id="2.120.10.30">
    <property type="entry name" value="TolB, C-terminal domain"/>
    <property type="match status" value="1"/>
</dbReference>
<dbReference type="Gene3D" id="2.60.120.230">
    <property type="match status" value="1"/>
</dbReference>
<feature type="binding site" evidence="19">
    <location>
        <position position="411"/>
    </location>
    <ligand>
        <name>a protein</name>
        <dbReference type="ChEBI" id="CHEBI:16541"/>
    </ligand>
    <ligandPart>
        <name>C-terminal Xaa-(2S)-2-hydroxyglycine residue</name>
        <dbReference type="ChEBI" id="CHEBI:142768"/>
    </ligandPart>
</feature>
<dbReference type="InterPro" id="IPR000720">
    <property type="entry name" value="PHM/PAL"/>
</dbReference>
<feature type="disulfide bond" evidence="21">
    <location>
        <begin position="580"/>
        <end position="591"/>
    </location>
</feature>
<evidence type="ECO:0000256" key="17">
    <source>
        <dbReference type="ARBA" id="ARBA00023268"/>
    </source>
</evidence>
<evidence type="ECO:0000256" key="6">
    <source>
        <dbReference type="ARBA" id="ARBA00022525"/>
    </source>
</evidence>
<dbReference type="InterPro" id="IPR000323">
    <property type="entry name" value="Cu2_ascorb_mOase_N"/>
</dbReference>
<dbReference type="FunFam" id="2.60.120.310:FF:000005">
    <property type="entry name" value="Peptidylglycine alpha-hydroxylating monooxygenase"/>
    <property type="match status" value="1"/>
</dbReference>
<dbReference type="PRINTS" id="PR00790">
    <property type="entry name" value="PAMONOXGNASE"/>
</dbReference>
<dbReference type="GO" id="GO:0006518">
    <property type="term" value="P:peptide metabolic process"/>
    <property type="evidence" value="ECO:0007669"/>
    <property type="project" value="InterPro"/>
</dbReference>
<feature type="binding site" evidence="20">
    <location>
        <position position="140"/>
    </location>
    <ligand>
        <name>Cu(2+)</name>
        <dbReference type="ChEBI" id="CHEBI:29036"/>
        <label>1</label>
        <note>catalytic</note>
    </ligand>
</feature>
<accession>A0A210PFJ8</accession>
<dbReference type="GO" id="GO:0004598">
    <property type="term" value="F:peptidylamidoglycolate lyase activity"/>
    <property type="evidence" value="ECO:0007669"/>
    <property type="project" value="UniProtKB-EC"/>
</dbReference>
<dbReference type="InterPro" id="IPR011042">
    <property type="entry name" value="6-blade_b-propeller_TolB-like"/>
</dbReference>
<feature type="binding site" evidence="20">
    <location>
        <position position="665"/>
    </location>
    <ligand>
        <name>Zn(2+)</name>
        <dbReference type="ChEBI" id="CHEBI:29105"/>
        <note>catalytic</note>
    </ligand>
</feature>
<evidence type="ECO:0000256" key="5">
    <source>
        <dbReference type="ARBA" id="ARBA00010676"/>
    </source>
</evidence>
<reference evidence="28 29" key="1">
    <citation type="journal article" date="2017" name="Nat. Ecol. Evol.">
        <title>Scallop genome provides insights into evolution of bilaterian karyotype and development.</title>
        <authorList>
            <person name="Wang S."/>
            <person name="Zhang J."/>
            <person name="Jiao W."/>
            <person name="Li J."/>
            <person name="Xun X."/>
            <person name="Sun Y."/>
            <person name="Guo X."/>
            <person name="Huan P."/>
            <person name="Dong B."/>
            <person name="Zhang L."/>
            <person name="Hu X."/>
            <person name="Sun X."/>
            <person name="Wang J."/>
            <person name="Zhao C."/>
            <person name="Wang Y."/>
            <person name="Wang D."/>
            <person name="Huang X."/>
            <person name="Wang R."/>
            <person name="Lv J."/>
            <person name="Li Y."/>
            <person name="Zhang Z."/>
            <person name="Liu B."/>
            <person name="Lu W."/>
            <person name="Hui Y."/>
            <person name="Liang J."/>
            <person name="Zhou Z."/>
            <person name="Hou R."/>
            <person name="Li X."/>
            <person name="Liu Y."/>
            <person name="Li H."/>
            <person name="Ning X."/>
            <person name="Lin Y."/>
            <person name="Zhao L."/>
            <person name="Xing Q."/>
            <person name="Dou J."/>
            <person name="Li Y."/>
            <person name="Mao J."/>
            <person name="Guo H."/>
            <person name="Dou H."/>
            <person name="Li T."/>
            <person name="Mu C."/>
            <person name="Jiang W."/>
            <person name="Fu Q."/>
            <person name="Fu X."/>
            <person name="Miao Y."/>
            <person name="Liu J."/>
            <person name="Yu Q."/>
            <person name="Li R."/>
            <person name="Liao H."/>
            <person name="Li X."/>
            <person name="Kong Y."/>
            <person name="Jiang Z."/>
            <person name="Chourrout D."/>
            <person name="Li R."/>
            <person name="Bao Z."/>
        </authorList>
    </citation>
    <scope>NUCLEOTIDE SEQUENCE [LARGE SCALE GENOMIC DNA]</scope>
    <source>
        <strain evidence="28 29">PY_sf001</strain>
    </source>
</reference>
<comment type="catalytic activity">
    <reaction evidence="18">
        <text>a [peptide]-C-terminal glycine + 2 L-ascorbate + O2 = a [peptide]-C-terminal (2S)-2-hydroxyglycine + 2 monodehydro-L-ascorbate radical + H2O</text>
        <dbReference type="Rhea" id="RHEA:21452"/>
        <dbReference type="Rhea" id="RHEA-COMP:13486"/>
        <dbReference type="Rhea" id="RHEA-COMP:15321"/>
        <dbReference type="ChEBI" id="CHEBI:15377"/>
        <dbReference type="ChEBI" id="CHEBI:15379"/>
        <dbReference type="ChEBI" id="CHEBI:38290"/>
        <dbReference type="ChEBI" id="CHEBI:59513"/>
        <dbReference type="ChEBI" id="CHEBI:137000"/>
        <dbReference type="ChEBI" id="CHEBI:142768"/>
        <dbReference type="EC" id="1.14.17.3"/>
    </reaction>
</comment>
<evidence type="ECO:0000256" key="7">
    <source>
        <dbReference type="ARBA" id="ARBA00022723"/>
    </source>
</evidence>
<feature type="binding site" evidence="20">
    <location>
        <position position="461"/>
    </location>
    <ligand>
        <name>Zn(2+)</name>
        <dbReference type="ChEBI" id="CHEBI:29105"/>
        <note>catalytic</note>
    </ligand>
</feature>